<dbReference type="RefSeq" id="WP_176145073.1">
    <property type="nucleotide sequence ID" value="NZ_CP054926.1"/>
</dbReference>
<dbReference type="Proteomes" id="UP000509345">
    <property type="component" value="Chromosome"/>
</dbReference>
<dbReference type="EMBL" id="CP054926">
    <property type="protein sequence ID" value="QKW41058.1"/>
    <property type="molecule type" value="Genomic_DNA"/>
</dbReference>
<sequence length="65" mass="5773">MAVVVEGVVAAPVVAGAVVPAPGAAEVAVVEVSAAPVVVGAEEAVAGEGAVVASGVAGGGAAPVW</sequence>
<reference evidence="1 2" key="1">
    <citation type="submission" date="2020-06" db="EMBL/GenBank/DDBJ databases">
        <title>Genome mining for natural products.</title>
        <authorList>
            <person name="Zhang B."/>
            <person name="Shi J."/>
            <person name="Ge H."/>
        </authorList>
    </citation>
    <scope>NUCLEOTIDE SEQUENCE [LARGE SCALE GENOMIC DNA]</scope>
    <source>
        <strain evidence="1 2">NA06532</strain>
    </source>
</reference>
<evidence type="ECO:0000313" key="2">
    <source>
        <dbReference type="Proteomes" id="UP000509345"/>
    </source>
</evidence>
<dbReference type="AlphaFoldDB" id="A0A7H8MFQ5"/>
<dbReference type="GeneID" id="87635877"/>
<organism evidence="1 2">
    <name type="scientific">Streptomyces microflavus</name>
    <name type="common">Streptomyces lipmanii</name>
    <dbReference type="NCBI Taxonomy" id="1919"/>
    <lineage>
        <taxon>Bacteria</taxon>
        <taxon>Bacillati</taxon>
        <taxon>Actinomycetota</taxon>
        <taxon>Actinomycetes</taxon>
        <taxon>Kitasatosporales</taxon>
        <taxon>Streptomycetaceae</taxon>
        <taxon>Streptomyces</taxon>
    </lineage>
</organism>
<accession>A0A7H8MFQ5</accession>
<protein>
    <submittedName>
        <fullName evidence="1">Uncharacterized protein</fullName>
    </submittedName>
</protein>
<name>A0A7H8MFQ5_STRMI</name>
<proteinExistence type="predicted"/>
<gene>
    <name evidence="1" type="ORF">HUT09_31850</name>
</gene>
<evidence type="ECO:0000313" key="1">
    <source>
        <dbReference type="EMBL" id="QKW41058.1"/>
    </source>
</evidence>